<dbReference type="NCBIfam" id="TIGR02960">
    <property type="entry name" value="SigX5"/>
    <property type="match status" value="1"/>
</dbReference>
<organism evidence="8 9">
    <name type="scientific">Dactylosporangium darangshiense</name>
    <dbReference type="NCBI Taxonomy" id="579108"/>
    <lineage>
        <taxon>Bacteria</taxon>
        <taxon>Bacillati</taxon>
        <taxon>Actinomycetota</taxon>
        <taxon>Actinomycetes</taxon>
        <taxon>Micromonosporales</taxon>
        <taxon>Micromonosporaceae</taxon>
        <taxon>Dactylosporangium</taxon>
    </lineage>
</organism>
<dbReference type="InterPro" id="IPR013249">
    <property type="entry name" value="RNA_pol_sigma70_r4_t2"/>
</dbReference>
<dbReference type="InterPro" id="IPR036388">
    <property type="entry name" value="WH-like_DNA-bd_sf"/>
</dbReference>
<evidence type="ECO:0000259" key="7">
    <source>
        <dbReference type="Pfam" id="PF08281"/>
    </source>
</evidence>
<dbReference type="NCBIfam" id="NF006089">
    <property type="entry name" value="PRK08241.1"/>
    <property type="match status" value="1"/>
</dbReference>
<dbReference type="EMBL" id="BAABAT010000051">
    <property type="protein sequence ID" value="GAA4262352.1"/>
    <property type="molecule type" value="Genomic_DNA"/>
</dbReference>
<accession>A0ABP8DRX7</accession>
<dbReference type="InterPro" id="IPR013325">
    <property type="entry name" value="RNA_pol_sigma_r2"/>
</dbReference>
<name>A0ABP8DRX7_9ACTN</name>
<comment type="caution">
    <text evidence="8">The sequence shown here is derived from an EMBL/GenBank/DDBJ whole genome shotgun (WGS) entry which is preliminary data.</text>
</comment>
<keyword evidence="3" id="KW-0805">Transcription regulation</keyword>
<dbReference type="SUPFAM" id="SSF88659">
    <property type="entry name" value="Sigma3 and sigma4 domains of RNA polymerase sigma factors"/>
    <property type="match status" value="1"/>
</dbReference>
<reference evidence="9" key="1">
    <citation type="journal article" date="2019" name="Int. J. Syst. Evol. Microbiol.">
        <title>The Global Catalogue of Microorganisms (GCM) 10K type strain sequencing project: providing services to taxonomists for standard genome sequencing and annotation.</title>
        <authorList>
            <consortium name="The Broad Institute Genomics Platform"/>
            <consortium name="The Broad Institute Genome Sequencing Center for Infectious Disease"/>
            <person name="Wu L."/>
            <person name="Ma J."/>
        </authorList>
    </citation>
    <scope>NUCLEOTIDE SEQUENCE [LARGE SCALE GENOMIC DNA]</scope>
    <source>
        <strain evidence="9">JCM 17441</strain>
    </source>
</reference>
<feature type="domain" description="RNA polymerase sigma-70 region 2" evidence="6">
    <location>
        <begin position="30"/>
        <end position="94"/>
    </location>
</feature>
<dbReference type="InterPro" id="IPR013324">
    <property type="entry name" value="RNA_pol_sigma_r3/r4-like"/>
</dbReference>
<evidence type="ECO:0000313" key="9">
    <source>
        <dbReference type="Proteomes" id="UP001500620"/>
    </source>
</evidence>
<evidence type="ECO:0000313" key="8">
    <source>
        <dbReference type="EMBL" id="GAA4262352.1"/>
    </source>
</evidence>
<dbReference type="SUPFAM" id="SSF54427">
    <property type="entry name" value="NTF2-like"/>
    <property type="match status" value="1"/>
</dbReference>
<evidence type="ECO:0000256" key="5">
    <source>
        <dbReference type="ARBA" id="ARBA00023163"/>
    </source>
</evidence>
<comment type="similarity">
    <text evidence="1">Belongs to the sigma-70 factor family. ECF subfamily.</text>
</comment>
<dbReference type="PANTHER" id="PTHR30173:SF36">
    <property type="entry name" value="ECF RNA POLYMERASE SIGMA FACTOR SIGJ"/>
    <property type="match status" value="1"/>
</dbReference>
<evidence type="ECO:0000256" key="3">
    <source>
        <dbReference type="ARBA" id="ARBA00023015"/>
    </source>
</evidence>
<sequence>MRGVYTWVTVVGRAERLVTDEDEFARLTEPFRRELTVHCYRMSGSAQDAKDLVQEAYLRAWRGFRDFAGRSSVRVWLYRIATNVCLTALARRRRDLPAGLGAPGGDTWRPPPLAGPEVAWVTPFAGGVAGEGEDPAAVVAGRGSVRLALVAALQHLPATQRAVLLLRDVLGWRASEVADLLDTSTDAVHSLLARARERLRRAEPDEDSLREPPPGQAQRRLLDGYARAFADADVDGLLKVLRADVALEMPPHLSWFAGRDTVGEFLTRVVFPALGRTRLEAVTVNGGPGFAVYHGEIPHAVQAVTVTGQGIARIVSFNDPALFTTFNLSRGSHV</sequence>
<keyword evidence="5" id="KW-0804">Transcription</keyword>
<dbReference type="Gene3D" id="1.10.1740.10">
    <property type="match status" value="1"/>
</dbReference>
<dbReference type="InterPro" id="IPR052704">
    <property type="entry name" value="ECF_Sigma-70_Domain"/>
</dbReference>
<dbReference type="InterPro" id="IPR014305">
    <property type="entry name" value="RNA_pol_sigma-G_actinobac"/>
</dbReference>
<evidence type="ECO:0000256" key="4">
    <source>
        <dbReference type="ARBA" id="ARBA00023082"/>
    </source>
</evidence>
<dbReference type="PANTHER" id="PTHR30173">
    <property type="entry name" value="SIGMA 19 FACTOR"/>
    <property type="match status" value="1"/>
</dbReference>
<evidence type="ECO:0000256" key="1">
    <source>
        <dbReference type="ARBA" id="ARBA00010641"/>
    </source>
</evidence>
<dbReference type="Pfam" id="PF04542">
    <property type="entry name" value="Sigma70_r2"/>
    <property type="match status" value="1"/>
</dbReference>
<comment type="subunit">
    <text evidence="2">Interacts transiently with the RNA polymerase catalytic core formed by RpoA, RpoB, RpoC and RpoZ (2 alpha, 1 beta, 1 beta' and 1 omega subunit) to form the RNA polymerase holoenzyme that can initiate transcription.</text>
</comment>
<dbReference type="Gene3D" id="1.10.10.10">
    <property type="entry name" value="Winged helix-like DNA-binding domain superfamily/Winged helix DNA-binding domain"/>
    <property type="match status" value="1"/>
</dbReference>
<dbReference type="InterPro" id="IPR007627">
    <property type="entry name" value="RNA_pol_sigma70_r2"/>
</dbReference>
<dbReference type="Gene3D" id="3.10.450.50">
    <property type="match status" value="1"/>
</dbReference>
<keyword evidence="9" id="KW-1185">Reference proteome</keyword>
<evidence type="ECO:0000256" key="2">
    <source>
        <dbReference type="ARBA" id="ARBA00011344"/>
    </source>
</evidence>
<protein>
    <submittedName>
        <fullName evidence="8">Sigma-70 family RNA polymerase sigma factor</fullName>
    </submittedName>
</protein>
<keyword evidence="4" id="KW-0731">Sigma factor</keyword>
<dbReference type="Pfam" id="PF08281">
    <property type="entry name" value="Sigma70_r4_2"/>
    <property type="match status" value="1"/>
</dbReference>
<evidence type="ECO:0000259" key="6">
    <source>
        <dbReference type="Pfam" id="PF04542"/>
    </source>
</evidence>
<dbReference type="Proteomes" id="UP001500620">
    <property type="component" value="Unassembled WGS sequence"/>
</dbReference>
<dbReference type="InterPro" id="IPR032710">
    <property type="entry name" value="NTF2-like_dom_sf"/>
</dbReference>
<feature type="domain" description="RNA polymerase sigma factor 70 region 4 type 2" evidence="7">
    <location>
        <begin position="147"/>
        <end position="199"/>
    </location>
</feature>
<dbReference type="SUPFAM" id="SSF88946">
    <property type="entry name" value="Sigma2 domain of RNA polymerase sigma factors"/>
    <property type="match status" value="1"/>
</dbReference>
<gene>
    <name evidence="8" type="ORF">GCM10022255_098660</name>
</gene>
<proteinExistence type="inferred from homology"/>